<dbReference type="Gene3D" id="3.40.50.300">
    <property type="entry name" value="P-loop containing nucleotide triphosphate hydrolases"/>
    <property type="match status" value="2"/>
</dbReference>
<evidence type="ECO:0000259" key="5">
    <source>
        <dbReference type="PROSITE" id="PS50893"/>
    </source>
</evidence>
<dbReference type="InterPro" id="IPR003593">
    <property type="entry name" value="AAA+_ATPase"/>
</dbReference>
<keyword evidence="3" id="KW-0175">Coiled coil</keyword>
<proteinExistence type="predicted"/>
<dbReference type="InterPro" id="IPR003439">
    <property type="entry name" value="ABC_transporter-like_ATP-bd"/>
</dbReference>
<dbReference type="InterPro" id="IPR027417">
    <property type="entry name" value="P-loop_NTPase"/>
</dbReference>
<protein>
    <submittedName>
        <fullName evidence="6">Ribosomal protection-like ABC-F family protein</fullName>
    </submittedName>
</protein>
<evidence type="ECO:0000313" key="6">
    <source>
        <dbReference type="EMBL" id="MFO3665435.1"/>
    </source>
</evidence>
<dbReference type="NCBIfam" id="NF000355">
    <property type="entry name" value="ribo_prot_ABC_F"/>
    <property type="match status" value="1"/>
</dbReference>
<feature type="domain" description="ABC transporter" evidence="5">
    <location>
        <begin position="4"/>
        <end position="261"/>
    </location>
</feature>
<reference evidence="6 7" key="1">
    <citation type="journal article" date="2025" name="Anaerobe">
        <title>Description of Anaerococcus kampingiae sp. nov., Anaerococcus groningensis sp. nov., Anaerococcus martiniensis sp. nov., and Anaerococcus cruorum sp. nov., isolated from human clinical specimens.</title>
        <authorList>
            <person name="Boiten K.E."/>
            <person name="Meijer J."/>
            <person name="van Wezel E.M."/>
            <person name="Veloo A.C.M."/>
        </authorList>
    </citation>
    <scope>NUCLEOTIDE SEQUENCE [LARGE SCALE GENOMIC DNA]</scope>
    <source>
        <strain evidence="6 7">ENR0831</strain>
    </source>
</reference>
<name>A0ABW9M7X4_9FIRM</name>
<evidence type="ECO:0000313" key="7">
    <source>
        <dbReference type="Proteomes" id="UP001637996"/>
    </source>
</evidence>
<dbReference type="PANTHER" id="PTHR42855">
    <property type="entry name" value="ABC TRANSPORTER ATP-BINDING SUBUNIT"/>
    <property type="match status" value="1"/>
</dbReference>
<evidence type="ECO:0000256" key="2">
    <source>
        <dbReference type="ARBA" id="ARBA00022840"/>
    </source>
</evidence>
<dbReference type="Proteomes" id="UP001637996">
    <property type="component" value="Unassembled WGS sequence"/>
</dbReference>
<dbReference type="PROSITE" id="PS50893">
    <property type="entry name" value="ABC_TRANSPORTER_2"/>
    <property type="match status" value="2"/>
</dbReference>
<keyword evidence="7" id="KW-1185">Reference proteome</keyword>
<dbReference type="InterPro" id="IPR051309">
    <property type="entry name" value="ABCF_ATPase"/>
</dbReference>
<dbReference type="SUPFAM" id="SSF52540">
    <property type="entry name" value="P-loop containing nucleoside triphosphate hydrolases"/>
    <property type="match status" value="2"/>
</dbReference>
<accession>A0ABW9M7X4</accession>
<dbReference type="PROSITE" id="PS00211">
    <property type="entry name" value="ABC_TRANSPORTER_1"/>
    <property type="match status" value="1"/>
</dbReference>
<dbReference type="EMBL" id="JBGMEI010000005">
    <property type="protein sequence ID" value="MFO3665435.1"/>
    <property type="molecule type" value="Genomic_DNA"/>
</dbReference>
<dbReference type="SMART" id="SM00382">
    <property type="entry name" value="AAA"/>
    <property type="match status" value="2"/>
</dbReference>
<feature type="region of interest" description="Disordered" evidence="4">
    <location>
        <begin position="281"/>
        <end position="300"/>
    </location>
</feature>
<evidence type="ECO:0000256" key="1">
    <source>
        <dbReference type="ARBA" id="ARBA00022741"/>
    </source>
</evidence>
<keyword evidence="1" id="KW-0547">Nucleotide-binding</keyword>
<organism evidence="6 7">
    <name type="scientific">Anaerococcus martiniensis</name>
    <dbReference type="NCBI Taxonomy" id="3115615"/>
    <lineage>
        <taxon>Bacteria</taxon>
        <taxon>Bacillati</taxon>
        <taxon>Bacillota</taxon>
        <taxon>Tissierellia</taxon>
        <taxon>Tissierellales</taxon>
        <taxon>Peptoniphilaceae</taxon>
        <taxon>Anaerococcus</taxon>
    </lineage>
</organism>
<dbReference type="Pfam" id="PF00005">
    <property type="entry name" value="ABC_tran"/>
    <property type="match status" value="2"/>
</dbReference>
<dbReference type="RefSeq" id="WP_410031134.1">
    <property type="nucleotide sequence ID" value="NZ_JBGMEI010000005.1"/>
</dbReference>
<feature type="domain" description="ABC transporter" evidence="5">
    <location>
        <begin position="334"/>
        <end position="547"/>
    </location>
</feature>
<dbReference type="PANTHER" id="PTHR42855:SF2">
    <property type="entry name" value="DRUG RESISTANCE ABC TRANSPORTER,ATP-BINDING PROTEIN"/>
    <property type="match status" value="1"/>
</dbReference>
<keyword evidence="2" id="KW-0067">ATP-binding</keyword>
<dbReference type="InterPro" id="IPR032781">
    <property type="entry name" value="ABC_tran_Xtn"/>
</dbReference>
<comment type="caution">
    <text evidence="6">The sequence shown here is derived from an EMBL/GenBank/DDBJ whole genome shotgun (WGS) entry which is preliminary data.</text>
</comment>
<sequence length="641" mass="73903">MNILTASNLSKSYPTKDIFTNVSFKIEKGDKVGLIGINGAGKSTLFKILMGENEKDSGEVYIPNNVKVGYLEQILSIDYHISIYDYCMKVFDDIIDIEANLRKIEQKLANPDLKPDKMDNLLAEHSKLFEKFEEKNGYAIKSELEGTLKAMGFSEEDFDKDIINLSGGQKARVELAYLLLEKPDLILLDEPTNHLDIGAIRFLENFIKNYSGSVIVISHDRYFLDNTVNRIFLLENGGLTTYNGDYTTFVKKRKKDLEVRMHQYKNQQKEIDRQEEIIDRLKNQGGSKRKRGISQSRSRQKLLDKMERIEMPETIQNSMKLKFTPRIQSGEDVLKVESLEKSFADKKIFENISFNLYRNERTAIIGENGVGKTTLFRIIMGQEMPSAGKVKVGQSVNIGYFDQEQKSLKLSNTIFEEISQTYPMMTNFEIRSYLAKFMFYGDDVDREIAELSGGERARISLLKLMISDTNFILMDEPTNHLDIDSKEILEDAILDYEGTMLIISHDRYFLNKIAGKILDMKSDGMDEYLGNYTYYENKLREQSQSIEQGQSISKTQLVKEKKKQNLKKNEIKKIKNDIRDAENEMEAIENEIASLTDLSLAPDFYADQEKVVETFAKIKELEERKKVLDEKWLDLSMSLED</sequence>
<evidence type="ECO:0000256" key="3">
    <source>
        <dbReference type="SAM" id="Coils"/>
    </source>
</evidence>
<dbReference type="InterPro" id="IPR017871">
    <property type="entry name" value="ABC_transporter-like_CS"/>
</dbReference>
<dbReference type="CDD" id="cd03221">
    <property type="entry name" value="ABCF_EF-3"/>
    <property type="match status" value="2"/>
</dbReference>
<dbReference type="Pfam" id="PF12848">
    <property type="entry name" value="ABC_tran_Xtn"/>
    <property type="match status" value="1"/>
</dbReference>
<evidence type="ECO:0000256" key="4">
    <source>
        <dbReference type="SAM" id="MobiDB-lite"/>
    </source>
</evidence>
<feature type="coiled-coil region" evidence="3">
    <location>
        <begin position="564"/>
        <end position="631"/>
    </location>
</feature>
<gene>
    <name evidence="6" type="primary">abc-f</name>
    <name evidence="6" type="ORF">ACCQ41_04170</name>
</gene>